<dbReference type="GO" id="GO:0003677">
    <property type="term" value="F:DNA binding"/>
    <property type="evidence" value="ECO:0007669"/>
    <property type="project" value="InterPro"/>
</dbReference>
<dbReference type="InterPro" id="IPR039418">
    <property type="entry name" value="LexA-like"/>
</dbReference>
<dbReference type="Proteomes" id="UP000304148">
    <property type="component" value="Chromosome"/>
</dbReference>
<evidence type="ECO:0000313" key="3">
    <source>
        <dbReference type="EMBL" id="SYX87697.1"/>
    </source>
</evidence>
<dbReference type="EMBL" id="LS992241">
    <property type="protein sequence ID" value="SYX87697.1"/>
    <property type="molecule type" value="Genomic_DNA"/>
</dbReference>
<protein>
    <submittedName>
        <fullName evidence="2">Putative repressor LexA</fullName>
    </submittedName>
</protein>
<dbReference type="InterPro" id="IPR036286">
    <property type="entry name" value="LexA/Signal_pep-like_sf"/>
</dbReference>
<dbReference type="EMBL" id="LS992241">
    <property type="protein sequence ID" value="SYX85945.1"/>
    <property type="molecule type" value="Genomic_DNA"/>
</dbReference>
<dbReference type="InterPro" id="IPR010982">
    <property type="entry name" value="Lambda_DNA-bd_dom_sf"/>
</dbReference>
<dbReference type="AlphaFoldDB" id="A0A383RFS5"/>
<dbReference type="RefSeq" id="WP_138187897.1">
    <property type="nucleotide sequence ID" value="NZ_LS992241.1"/>
</dbReference>
<dbReference type="Pfam" id="PF00717">
    <property type="entry name" value="Peptidase_S24"/>
    <property type="match status" value="1"/>
</dbReference>
<dbReference type="PANTHER" id="PTHR33516:SF2">
    <property type="entry name" value="LEXA REPRESSOR-RELATED"/>
    <property type="match status" value="1"/>
</dbReference>
<dbReference type="Pfam" id="PF01381">
    <property type="entry name" value="HTH_3"/>
    <property type="match status" value="1"/>
</dbReference>
<dbReference type="PROSITE" id="PS50943">
    <property type="entry name" value="HTH_CROC1"/>
    <property type="match status" value="1"/>
</dbReference>
<evidence type="ECO:0000313" key="4">
    <source>
        <dbReference type="Proteomes" id="UP000304148"/>
    </source>
</evidence>
<dbReference type="SUPFAM" id="SSF51306">
    <property type="entry name" value="LexA/Signal peptidase"/>
    <property type="match status" value="1"/>
</dbReference>
<organism evidence="2 4">
    <name type="scientific">Paenibacillus alvei</name>
    <name type="common">Bacillus alvei</name>
    <dbReference type="NCBI Taxonomy" id="44250"/>
    <lineage>
        <taxon>Bacteria</taxon>
        <taxon>Bacillati</taxon>
        <taxon>Bacillota</taxon>
        <taxon>Bacilli</taxon>
        <taxon>Bacillales</taxon>
        <taxon>Paenibacillaceae</taxon>
        <taxon>Paenibacillus</taxon>
    </lineage>
</organism>
<feature type="domain" description="HTH cro/C1-type" evidence="1">
    <location>
        <begin position="10"/>
        <end position="66"/>
    </location>
</feature>
<dbReference type="CDD" id="cd06529">
    <property type="entry name" value="S24_LexA-like"/>
    <property type="match status" value="1"/>
</dbReference>
<dbReference type="InterPro" id="IPR015927">
    <property type="entry name" value="Peptidase_S24_S26A/B/C"/>
</dbReference>
<name>A0A383RFS5_PAEAL</name>
<reference evidence="4" key="1">
    <citation type="submission" date="2018-08" db="EMBL/GenBank/DDBJ databases">
        <authorList>
            <person name="Chevrot R."/>
        </authorList>
    </citation>
    <scope>NUCLEOTIDE SEQUENCE [LARGE SCALE GENOMIC DNA]</scope>
</reference>
<accession>A0A383RFS5</accession>
<evidence type="ECO:0000259" key="1">
    <source>
        <dbReference type="PROSITE" id="PS50943"/>
    </source>
</evidence>
<reference evidence="2" key="2">
    <citation type="submission" date="2018-08" db="EMBL/GenBank/DDBJ databases">
        <authorList>
            <person name="Ferrada E.E."/>
            <person name="Latorre B.A."/>
        </authorList>
    </citation>
    <scope>NUCLEOTIDE SEQUENCE</scope>
    <source>
        <strain evidence="2">Paenibacillus B-LR1</strain>
    </source>
</reference>
<proteinExistence type="predicted"/>
<dbReference type="Gene3D" id="1.10.260.40">
    <property type="entry name" value="lambda repressor-like DNA-binding domains"/>
    <property type="match status" value="1"/>
</dbReference>
<dbReference type="PANTHER" id="PTHR33516">
    <property type="entry name" value="LEXA REPRESSOR"/>
    <property type="match status" value="1"/>
</dbReference>
<gene>
    <name evidence="2" type="ORF">PBLR_14367</name>
    <name evidence="3" type="ORF">PBLR_20041</name>
</gene>
<dbReference type="CDD" id="cd00093">
    <property type="entry name" value="HTH_XRE"/>
    <property type="match status" value="1"/>
</dbReference>
<dbReference type="SMART" id="SM00530">
    <property type="entry name" value="HTH_XRE"/>
    <property type="match status" value="1"/>
</dbReference>
<dbReference type="Gene3D" id="2.10.109.10">
    <property type="entry name" value="Umud Fragment, subunit A"/>
    <property type="match status" value="1"/>
</dbReference>
<dbReference type="InterPro" id="IPR050077">
    <property type="entry name" value="LexA_repressor"/>
</dbReference>
<dbReference type="InterPro" id="IPR001387">
    <property type="entry name" value="Cro/C1-type_HTH"/>
</dbReference>
<dbReference type="SUPFAM" id="SSF47413">
    <property type="entry name" value="lambda repressor-like DNA-binding domains"/>
    <property type="match status" value="1"/>
</dbReference>
<evidence type="ECO:0000313" key="2">
    <source>
        <dbReference type="EMBL" id="SYX85945.1"/>
    </source>
</evidence>
<sequence>MKEIKIGDFIKDARLASGYNTKKEFSLVTGVSPATLTRIENNTQTPTPDTLLKLSKHLKSVTYGELMKVANYFDGLKEEHEVYLVDFMNENEELDEKIIDMLETCFMYTNMDKDIHKKLISMFASNDVLDLYENAKLDELIDLYRRNDYDIDSKKNIVEELNKIIMGYSPKLKEYFKQCKKVKPVPLVGSICAGNGIIAKEEIEEFINFPFLSDQQIDYALKVKGDSMKNAGIEDGDIVFLRKASWAEFNGQIVAVIINGEEGSLKRISWSEGTPRFTLSPENEAYQSVEVSPNELIICGVYAGHFRPFL</sequence>